<evidence type="ECO:0000313" key="3">
    <source>
        <dbReference type="EMBL" id="KAL1897118.1"/>
    </source>
</evidence>
<dbReference type="PROSITE" id="PS50031">
    <property type="entry name" value="EH"/>
    <property type="match status" value="1"/>
</dbReference>
<dbReference type="SMART" id="SM00027">
    <property type="entry name" value="EH"/>
    <property type="match status" value="1"/>
</dbReference>
<dbReference type="Pfam" id="PF12763">
    <property type="entry name" value="EH"/>
    <property type="match status" value="1"/>
</dbReference>
<feature type="region of interest" description="Disordered" evidence="1">
    <location>
        <begin position="613"/>
        <end position="686"/>
    </location>
</feature>
<feature type="compositionally biased region" description="Basic and acidic residues" evidence="1">
    <location>
        <begin position="342"/>
        <end position="358"/>
    </location>
</feature>
<dbReference type="PANTHER" id="PTHR11216">
    <property type="entry name" value="EH DOMAIN"/>
    <property type="match status" value="1"/>
</dbReference>
<evidence type="ECO:0000256" key="1">
    <source>
        <dbReference type="SAM" id="MobiDB-lite"/>
    </source>
</evidence>
<name>A0ABR3ZBA6_9PEZI</name>
<dbReference type="InterPro" id="IPR011992">
    <property type="entry name" value="EF-hand-dom_pair"/>
</dbReference>
<feature type="compositionally biased region" description="Low complexity" evidence="1">
    <location>
        <begin position="141"/>
        <end position="200"/>
    </location>
</feature>
<reference evidence="3 4" key="1">
    <citation type="journal article" date="2024" name="IMA Fungus">
        <title>IMA Genome - F19 : A genome assembly and annotation guide to empower mycologists, including annotated draft genome sequences of Ceratocystis pirilliformis, Diaporthe australafricana, Fusarium ophioides, Paecilomyces lecythidis, and Sporothrix stenoceras.</title>
        <authorList>
            <person name="Aylward J."/>
            <person name="Wilson A.M."/>
            <person name="Visagie C.M."/>
            <person name="Spraker J."/>
            <person name="Barnes I."/>
            <person name="Buitendag C."/>
            <person name="Ceriani C."/>
            <person name="Del Mar Angel L."/>
            <person name="du Plessis D."/>
            <person name="Fuchs T."/>
            <person name="Gasser K."/>
            <person name="Kramer D."/>
            <person name="Li W."/>
            <person name="Munsamy K."/>
            <person name="Piso A."/>
            <person name="Price J.L."/>
            <person name="Sonnekus B."/>
            <person name="Thomas C."/>
            <person name="van der Nest A."/>
            <person name="van Dijk A."/>
            <person name="van Heerden A."/>
            <person name="van Vuuren N."/>
            <person name="Yilmaz N."/>
            <person name="Duong T.A."/>
            <person name="van der Merwe N.A."/>
            <person name="Wingfield M.J."/>
            <person name="Wingfield B.D."/>
        </authorList>
    </citation>
    <scope>NUCLEOTIDE SEQUENCE [LARGE SCALE GENOMIC DNA]</scope>
    <source>
        <strain evidence="3 4">CMW 5346</strain>
    </source>
</reference>
<comment type="caution">
    <text evidence="3">The sequence shown here is derived from an EMBL/GenBank/DDBJ whole genome shotgun (WGS) entry which is preliminary data.</text>
</comment>
<feature type="compositionally biased region" description="Low complexity" evidence="1">
    <location>
        <begin position="387"/>
        <end position="411"/>
    </location>
</feature>
<feature type="compositionally biased region" description="Low complexity" evidence="1">
    <location>
        <begin position="86"/>
        <end position="116"/>
    </location>
</feature>
<dbReference type="CDD" id="cd00052">
    <property type="entry name" value="EH"/>
    <property type="match status" value="1"/>
</dbReference>
<accession>A0ABR3ZBA6</accession>
<evidence type="ECO:0000313" key="4">
    <source>
        <dbReference type="Proteomes" id="UP001583186"/>
    </source>
</evidence>
<gene>
    <name evidence="3" type="primary">IRS4</name>
    <name evidence="3" type="ORF">Sste5346_004323</name>
</gene>
<feature type="compositionally biased region" description="Polar residues" evidence="1">
    <location>
        <begin position="67"/>
        <end position="85"/>
    </location>
</feature>
<dbReference type="PANTHER" id="PTHR11216:SF31">
    <property type="entry name" value="AT21416P"/>
    <property type="match status" value="1"/>
</dbReference>
<dbReference type="Gene3D" id="1.10.238.10">
    <property type="entry name" value="EF-hand"/>
    <property type="match status" value="1"/>
</dbReference>
<proteinExistence type="predicted"/>
<keyword evidence="4" id="KW-1185">Reference proteome</keyword>
<dbReference type="EMBL" id="JAWCUI010000020">
    <property type="protein sequence ID" value="KAL1897118.1"/>
    <property type="molecule type" value="Genomic_DNA"/>
</dbReference>
<feature type="region of interest" description="Disordered" evidence="1">
    <location>
        <begin position="708"/>
        <end position="729"/>
    </location>
</feature>
<feature type="compositionally biased region" description="Low complexity" evidence="1">
    <location>
        <begin position="572"/>
        <end position="581"/>
    </location>
</feature>
<feature type="compositionally biased region" description="Low complexity" evidence="1">
    <location>
        <begin position="613"/>
        <end position="649"/>
    </location>
</feature>
<feature type="region of interest" description="Disordered" evidence="1">
    <location>
        <begin position="314"/>
        <end position="599"/>
    </location>
</feature>
<sequence>MAGTVGSNNAASDSAAATAAALRGAALAFGRQKKAEAEANNARQPQPHQPNQPNQPHQQHAQHLPPSKQQQRRYPSVSPSRESTISNAQQANALKAATSAAASSSRDQSVGSNAGTRNGGGRAGSSMLRAVSPGQQSTAARSSSSSSSRSRSQSLSRGGNAAAAATAAVDFGSSPSSLIQSSPLPAIGRTRTGGNTAAGGSLTVPVSTPTPLRHPRSTSFLAATLAASQAASPGITPSHTGQGHSVGAISATSTGGPGPKPAHLSAALLASAPSEEKRRAAAALAAANLAAETTRVNDEMARYGIRIGQYSGDDEEYANLDTPPIPGTSSLVSMFEKGNNNRGKDRTGARRAKADDHSSSGSSPMRPPKPKAFTPPRSLSPVRRDGTLPAAKTPAKTPTKTPTLARTPATPVTMEPTKPPAKPPVKPPTKAAATNMLVKDELEKEKLKPPVKPQPKPKPKADTQTESQQAKPVPMPRPKPQAGPAQETSSPLEKVGRLERASTGSSPLRQHRLPLRELNDDDDVMARPTPPKPRVRDSSAVRTRSRSLTKDRDSPARSASFASRGPPPLAPPRRAATALVAHHTAGSASPLRKPVAAASSVDGLASAIMAGSLAAARHPPSSQSASSSIPGSRSRTPPVPPAARSASPTKRTGMLQTLRRDRSHSDDDDYDLDGKSSGNTHYRRSHYHRDGRLRQHKLHLSHAAPTALVGGGRHKHKHHEGSRKRWREAVTERQRRRYEAVWASNRGRRGLVGLDNEDGDNATVVIDDYDDDDTVPNVVVRDLWRRSRLPVDELAEVWDLVDETGTGRLGKAGFVVGLWLIDQRLRGRKIPSRVSESVWSSARGIQGTSKQRRR</sequence>
<feature type="region of interest" description="Disordered" evidence="1">
    <location>
        <begin position="231"/>
        <end position="264"/>
    </location>
</feature>
<dbReference type="SUPFAM" id="SSF47473">
    <property type="entry name" value="EF-hand"/>
    <property type="match status" value="1"/>
</dbReference>
<organism evidence="3 4">
    <name type="scientific">Sporothrix stenoceras</name>
    <dbReference type="NCBI Taxonomy" id="5173"/>
    <lineage>
        <taxon>Eukaryota</taxon>
        <taxon>Fungi</taxon>
        <taxon>Dikarya</taxon>
        <taxon>Ascomycota</taxon>
        <taxon>Pezizomycotina</taxon>
        <taxon>Sordariomycetes</taxon>
        <taxon>Sordariomycetidae</taxon>
        <taxon>Ophiostomatales</taxon>
        <taxon>Ophiostomataceae</taxon>
        <taxon>Sporothrix</taxon>
    </lineage>
</organism>
<protein>
    <submittedName>
        <fullName evidence="3">Increased rDNA silencing protein</fullName>
    </submittedName>
</protein>
<evidence type="ECO:0000259" key="2">
    <source>
        <dbReference type="PROSITE" id="PS50031"/>
    </source>
</evidence>
<feature type="compositionally biased region" description="Pro residues" evidence="1">
    <location>
        <begin position="417"/>
        <end position="427"/>
    </location>
</feature>
<feature type="compositionally biased region" description="Basic and acidic residues" evidence="1">
    <location>
        <begin position="438"/>
        <end position="448"/>
    </location>
</feature>
<dbReference type="Proteomes" id="UP001583186">
    <property type="component" value="Unassembled WGS sequence"/>
</dbReference>
<feature type="region of interest" description="Disordered" evidence="1">
    <location>
        <begin position="31"/>
        <end position="215"/>
    </location>
</feature>
<feature type="domain" description="EH" evidence="2">
    <location>
        <begin position="781"/>
        <end position="845"/>
    </location>
</feature>
<feature type="compositionally biased region" description="Low complexity" evidence="1">
    <location>
        <begin position="39"/>
        <end position="66"/>
    </location>
</feature>
<dbReference type="InterPro" id="IPR000261">
    <property type="entry name" value="EH_dom"/>
</dbReference>
<feature type="compositionally biased region" description="Basic residues" evidence="1">
    <location>
        <begin position="712"/>
        <end position="726"/>
    </location>
</feature>